<evidence type="ECO:0000256" key="4">
    <source>
        <dbReference type="ARBA" id="ARBA00022692"/>
    </source>
</evidence>
<feature type="transmembrane region" description="Helical" evidence="7">
    <location>
        <begin position="312"/>
        <end position="328"/>
    </location>
</feature>
<keyword evidence="4 7" id="KW-0812">Transmembrane</keyword>
<name>A0ABD1ZAC5_9MARC</name>
<dbReference type="PRINTS" id="PR01130">
    <property type="entry name" value="DERENTRNSPRT"/>
</dbReference>
<evidence type="ECO:0000256" key="2">
    <source>
        <dbReference type="ARBA" id="ARBA00007965"/>
    </source>
</evidence>
<evidence type="ECO:0000256" key="5">
    <source>
        <dbReference type="ARBA" id="ARBA00022989"/>
    </source>
</evidence>
<feature type="transmembrane region" description="Helical" evidence="7">
    <location>
        <begin position="63"/>
        <end position="82"/>
    </location>
</feature>
<feature type="transmembrane region" description="Helical" evidence="7">
    <location>
        <begin position="340"/>
        <end position="359"/>
    </location>
</feature>
<dbReference type="EMBL" id="JBHFFA010000002">
    <property type="protein sequence ID" value="KAL2643277.1"/>
    <property type="molecule type" value="Genomic_DNA"/>
</dbReference>
<comment type="caution">
    <text evidence="8">The sequence shown here is derived from an EMBL/GenBank/DDBJ whole genome shotgun (WGS) entry which is preliminary data.</text>
</comment>
<evidence type="ECO:0008006" key="10">
    <source>
        <dbReference type="Google" id="ProtNLM"/>
    </source>
</evidence>
<feature type="transmembrane region" description="Helical" evidence="7">
    <location>
        <begin position="371"/>
        <end position="395"/>
    </location>
</feature>
<evidence type="ECO:0000256" key="7">
    <source>
        <dbReference type="SAM" id="Phobius"/>
    </source>
</evidence>
<gene>
    <name evidence="8" type="ORF">R1flu_010864</name>
</gene>
<keyword evidence="6 7" id="KW-0472">Membrane</keyword>
<dbReference type="PANTHER" id="PTHR10332:SF10">
    <property type="entry name" value="EQUILIBRATIVE NUCLEOSIDE TRANSPORTER 4"/>
    <property type="match status" value="1"/>
</dbReference>
<sequence>MGWIRSKSIENLASEAGASKDVANLALATYFAMGVCYLLPWNAFITAVDYFEYLYPNSYIDRVFTVSYLFPCLVTLCVVLVYEDRTSSRLRINAGLAMLLFSTVVVPFIDLLVISGNGGGDNSFGHISTVLAVVIAGIGDALVQGSLIGVAGELPDRYMQAIVSGTGLCGVLISVLRIVTKAALPQGVHGLRTSANIYFIIGSGFIFLCIIGYNQVHKLAVVDQYRSVGTFHNETQDLETDNVTLLSNATDGGSEITASLSGSADKGSTSLMQVFVKLKWLASSFGLIYVVTLSIFPGFLAEDVHSAFLGDWYGILLIGTFNLFDLVGKSGTILYTPDTAHVTIVGSVARLLFFPLFAGCLHGPKAFRTEVPVFILTALLGITNGYFTSMGFIIAPKIVALDEIERTGTIMVIFLVIGLTLGSFVGFVWVI</sequence>
<proteinExistence type="inferred from homology"/>
<comment type="subcellular location">
    <subcellularLocation>
        <location evidence="1">Membrane</location>
        <topology evidence="1">Multi-pass membrane protein</topology>
    </subcellularLocation>
</comment>
<dbReference type="GO" id="GO:0015858">
    <property type="term" value="P:nucleoside transport"/>
    <property type="evidence" value="ECO:0007669"/>
    <property type="project" value="UniProtKB-ARBA"/>
</dbReference>
<accession>A0ABD1ZAC5</accession>
<feature type="transmembrane region" description="Helical" evidence="7">
    <location>
        <begin position="280"/>
        <end position="300"/>
    </location>
</feature>
<dbReference type="PANTHER" id="PTHR10332">
    <property type="entry name" value="EQUILIBRATIVE NUCLEOSIDE TRANSPORTER"/>
    <property type="match status" value="1"/>
</dbReference>
<dbReference type="Proteomes" id="UP001605036">
    <property type="component" value="Unassembled WGS sequence"/>
</dbReference>
<evidence type="ECO:0000256" key="3">
    <source>
        <dbReference type="ARBA" id="ARBA00022448"/>
    </source>
</evidence>
<feature type="transmembrane region" description="Helical" evidence="7">
    <location>
        <begin position="94"/>
        <end position="114"/>
    </location>
</feature>
<dbReference type="AlphaFoldDB" id="A0ABD1ZAC5"/>
<evidence type="ECO:0000256" key="1">
    <source>
        <dbReference type="ARBA" id="ARBA00004141"/>
    </source>
</evidence>
<comment type="similarity">
    <text evidence="2">Belongs to the SLC29A/ENT transporter (TC 2.A.57) family.</text>
</comment>
<keyword evidence="3" id="KW-0813">Transport</keyword>
<feature type="transmembrane region" description="Helical" evidence="7">
    <location>
        <begin position="126"/>
        <end position="150"/>
    </location>
</feature>
<dbReference type="GO" id="GO:0022857">
    <property type="term" value="F:transmembrane transporter activity"/>
    <property type="evidence" value="ECO:0007669"/>
    <property type="project" value="UniProtKB-ARBA"/>
</dbReference>
<evidence type="ECO:0000313" key="8">
    <source>
        <dbReference type="EMBL" id="KAL2643277.1"/>
    </source>
</evidence>
<feature type="transmembrane region" description="Helical" evidence="7">
    <location>
        <begin position="196"/>
        <end position="216"/>
    </location>
</feature>
<organism evidence="8 9">
    <name type="scientific">Riccia fluitans</name>
    <dbReference type="NCBI Taxonomy" id="41844"/>
    <lineage>
        <taxon>Eukaryota</taxon>
        <taxon>Viridiplantae</taxon>
        <taxon>Streptophyta</taxon>
        <taxon>Embryophyta</taxon>
        <taxon>Marchantiophyta</taxon>
        <taxon>Marchantiopsida</taxon>
        <taxon>Marchantiidae</taxon>
        <taxon>Marchantiales</taxon>
        <taxon>Ricciaceae</taxon>
        <taxon>Riccia</taxon>
    </lineage>
</organism>
<feature type="transmembrane region" description="Helical" evidence="7">
    <location>
        <begin position="407"/>
        <end position="430"/>
    </location>
</feature>
<dbReference type="InterPro" id="IPR002259">
    <property type="entry name" value="Eqnu_transpt"/>
</dbReference>
<protein>
    <recommendedName>
        <fullName evidence="10">Equilibrative nucleotide transporter 1</fullName>
    </recommendedName>
</protein>
<dbReference type="GO" id="GO:0016020">
    <property type="term" value="C:membrane"/>
    <property type="evidence" value="ECO:0007669"/>
    <property type="project" value="UniProtKB-SubCell"/>
</dbReference>
<keyword evidence="5 7" id="KW-1133">Transmembrane helix</keyword>
<evidence type="ECO:0000313" key="9">
    <source>
        <dbReference type="Proteomes" id="UP001605036"/>
    </source>
</evidence>
<reference evidence="8 9" key="1">
    <citation type="submission" date="2024-09" db="EMBL/GenBank/DDBJ databases">
        <title>Chromosome-scale assembly of Riccia fluitans.</title>
        <authorList>
            <person name="Paukszto L."/>
            <person name="Sawicki J."/>
            <person name="Karawczyk K."/>
            <person name="Piernik-Szablinska J."/>
            <person name="Szczecinska M."/>
            <person name="Mazdziarz M."/>
        </authorList>
    </citation>
    <scope>NUCLEOTIDE SEQUENCE [LARGE SCALE GENOMIC DNA]</scope>
    <source>
        <strain evidence="8">Rf_01</strain>
        <tissue evidence="8">Aerial parts of the thallus</tissue>
    </source>
</reference>
<dbReference type="PIRSF" id="PIRSF016379">
    <property type="entry name" value="ENT"/>
    <property type="match status" value="1"/>
</dbReference>
<keyword evidence="9" id="KW-1185">Reference proteome</keyword>
<feature type="transmembrane region" description="Helical" evidence="7">
    <location>
        <begin position="21"/>
        <end position="43"/>
    </location>
</feature>
<dbReference type="Pfam" id="PF01733">
    <property type="entry name" value="Nucleoside_tran"/>
    <property type="match status" value="1"/>
</dbReference>
<feature type="transmembrane region" description="Helical" evidence="7">
    <location>
        <begin position="162"/>
        <end position="184"/>
    </location>
</feature>
<evidence type="ECO:0000256" key="6">
    <source>
        <dbReference type="ARBA" id="ARBA00023136"/>
    </source>
</evidence>